<evidence type="ECO:0008006" key="6">
    <source>
        <dbReference type="Google" id="ProtNLM"/>
    </source>
</evidence>
<dbReference type="RefSeq" id="WP_021015726.1">
    <property type="nucleotide sequence ID" value="NZ_CP025084.1"/>
</dbReference>
<feature type="transmembrane region" description="Helical" evidence="1">
    <location>
        <begin position="43"/>
        <end position="72"/>
    </location>
</feature>
<dbReference type="OrthoDB" id="5233at2"/>
<organism evidence="3 4">
    <name type="scientific">Serratia sp. (strain ATCC 39006)</name>
    <name type="common">Prodigiosinella confusarubida</name>
    <dbReference type="NCBI Taxonomy" id="104623"/>
    <lineage>
        <taxon>Bacteria</taxon>
        <taxon>Pseudomonadati</taxon>
        <taxon>Pseudomonadota</taxon>
        <taxon>Gammaproteobacteria</taxon>
        <taxon>Enterobacterales</taxon>
        <taxon>Pectobacteriaceae</taxon>
        <taxon>Prodigiosinella</taxon>
    </lineage>
</organism>
<reference evidence="3" key="2">
    <citation type="submission" date="2013-09" db="EMBL/GenBank/DDBJ databases">
        <authorList>
            <person name="Wang G."/>
            <person name="Yang Y."/>
            <person name="Su Y."/>
        </authorList>
    </citation>
    <scope>NUCLEOTIDE SEQUENCE</scope>
    <source>
        <strain evidence="3">ATCC 39006</strain>
    </source>
</reference>
<reference evidence="3 4" key="1">
    <citation type="journal article" date="2013" name="Genome Announc.">
        <title>Draft genome sequence of Serratia sp. strain ATCC 39006, a model bacterium for analysis of the biosynthesis and regulation of prodigiosin, a carbapenem, and gas vesicles.</title>
        <authorList>
            <person name="Fineran P.C."/>
            <person name="Iglesias Cans M.C."/>
            <person name="Ramsay J.P."/>
            <person name="Wilf N.M."/>
            <person name="Cossyleon D."/>
            <person name="McNeil M.B."/>
            <person name="Williamson N.R."/>
            <person name="Monson R.E."/>
            <person name="Becher S.A."/>
            <person name="Stanton J.A."/>
            <person name="Brugger K."/>
            <person name="Brown S.D."/>
            <person name="Salmond G.P."/>
        </authorList>
    </citation>
    <scope>NUCLEOTIDE SEQUENCE [LARGE SCALE GENOMIC DNA]</scope>
    <source>
        <strain evidence="3">ATCC 39006</strain>
        <strain evidence="4">ATCC 39006 / SC 11482</strain>
    </source>
</reference>
<evidence type="ECO:0000256" key="1">
    <source>
        <dbReference type="SAM" id="Phobius"/>
    </source>
</evidence>
<dbReference type="Proteomes" id="UP000017700">
    <property type="component" value="Chromosome"/>
</dbReference>
<gene>
    <name evidence="2" type="ORF">CWC46_15090</name>
    <name evidence="3" type="ORF">Ser39006_015095</name>
</gene>
<sequence>MATRIKMENLKTGECVDGFYGYSWTSLFFGFLPALFRKDFITFIGYFVIWAILATFTLGVGSLLVTIAWSFIYNKYYTTNLLKKGFAFAGNHTENEIAAGRIGVKLNSQNCLTVS</sequence>
<evidence type="ECO:0000313" key="2">
    <source>
        <dbReference type="EMBL" id="AUH01023.1"/>
    </source>
</evidence>
<dbReference type="AlphaFoldDB" id="A0A2I5TLA6"/>
<name>A0A2I5TLA6_SERS3</name>
<dbReference type="EMBL" id="CP025085">
    <property type="protein sequence ID" value="AUH01023.1"/>
    <property type="molecule type" value="Genomic_DNA"/>
</dbReference>
<keyword evidence="1" id="KW-0472">Membrane</keyword>
<dbReference type="KEGG" id="sera:Ser39006_015095"/>
<dbReference type="KEGG" id="serq:CWC46_15090"/>
<keyword evidence="1" id="KW-0812">Transmembrane</keyword>
<dbReference type="EMBL" id="CP025084">
    <property type="protein sequence ID" value="AUH05344.1"/>
    <property type="molecule type" value="Genomic_DNA"/>
</dbReference>
<evidence type="ECO:0000313" key="5">
    <source>
        <dbReference type="Proteomes" id="UP000233778"/>
    </source>
</evidence>
<dbReference type="Proteomes" id="UP000233778">
    <property type="component" value="Chromosome"/>
</dbReference>
<feature type="transmembrane region" description="Helical" evidence="1">
    <location>
        <begin position="19"/>
        <end position="36"/>
    </location>
</feature>
<reference evidence="3" key="4">
    <citation type="submission" date="2017-11" db="EMBL/GenBank/DDBJ databases">
        <title>Complete genome sequence of Serratia sp. ATCC 39006.</title>
        <authorList>
            <person name="Hampton H.G."/>
            <person name="Jackson S.A."/>
            <person name="Jauregui R."/>
            <person name="Poulter G.T.M."/>
            <person name="Salmond G.P.C."/>
            <person name="Fineran P.C."/>
        </authorList>
    </citation>
    <scope>NUCLEOTIDE SEQUENCE</scope>
    <source>
        <strain evidence="3">ATCC 39006</strain>
    </source>
</reference>
<keyword evidence="1" id="KW-1133">Transmembrane helix</keyword>
<reference evidence="2 5" key="3">
    <citation type="submission" date="2017-11" db="EMBL/GenBank/DDBJ databases">
        <title>Complete genome sequence of Serratia sp. ATCC 39006 LacA.</title>
        <authorList>
            <person name="Hampton H.G."/>
            <person name="Jackson S.A."/>
            <person name="Jauregui R."/>
            <person name="Poulter G.T.M."/>
            <person name="Salmond G.P.C."/>
            <person name="Fineran P.C."/>
        </authorList>
    </citation>
    <scope>NUCLEOTIDE SEQUENCE [LARGE SCALE GENOMIC DNA]</scope>
    <source>
        <strain evidence="2 5">ATCC 39006</strain>
    </source>
</reference>
<evidence type="ECO:0000313" key="3">
    <source>
        <dbReference type="EMBL" id="AUH05344.1"/>
    </source>
</evidence>
<evidence type="ECO:0000313" key="4">
    <source>
        <dbReference type="Proteomes" id="UP000017700"/>
    </source>
</evidence>
<keyword evidence="4" id="KW-1185">Reference proteome</keyword>
<proteinExistence type="predicted"/>
<protein>
    <recommendedName>
        <fullName evidence="6">DUF2628 domain-containing protein</fullName>
    </recommendedName>
</protein>
<accession>A0A2I5TLA6</accession>